<organism evidence="1 2">
    <name type="scientific">Mucor circinelloides f. circinelloides (strain 1006PhL)</name>
    <name type="common">Mucormycosis agent</name>
    <name type="synonym">Calyptromyces circinelloides</name>
    <dbReference type="NCBI Taxonomy" id="1220926"/>
    <lineage>
        <taxon>Eukaryota</taxon>
        <taxon>Fungi</taxon>
        <taxon>Fungi incertae sedis</taxon>
        <taxon>Mucoromycota</taxon>
        <taxon>Mucoromycotina</taxon>
        <taxon>Mucoromycetes</taxon>
        <taxon>Mucorales</taxon>
        <taxon>Mucorineae</taxon>
        <taxon>Mucoraceae</taxon>
        <taxon>Mucor</taxon>
    </lineage>
</organism>
<dbReference type="AlphaFoldDB" id="S2JF07"/>
<feature type="non-terminal residue" evidence="1">
    <location>
        <position position="89"/>
    </location>
</feature>
<dbReference type="VEuPathDB" id="FungiDB:HMPREF1544_06179"/>
<name>S2JF07_MUCC1</name>
<keyword evidence="2" id="KW-1185">Reference proteome</keyword>
<dbReference type="EMBL" id="KE123976">
    <property type="protein sequence ID" value="EPB87062.1"/>
    <property type="molecule type" value="Genomic_DNA"/>
</dbReference>
<protein>
    <submittedName>
        <fullName evidence="1">Uncharacterized protein</fullName>
    </submittedName>
</protein>
<accession>S2JF07</accession>
<feature type="non-terminal residue" evidence="1">
    <location>
        <position position="1"/>
    </location>
</feature>
<reference evidence="2" key="1">
    <citation type="submission" date="2013-05" db="EMBL/GenBank/DDBJ databases">
        <title>The Genome sequence of Mucor circinelloides f. circinelloides 1006PhL.</title>
        <authorList>
            <consortium name="The Broad Institute Genomics Platform"/>
            <person name="Cuomo C."/>
            <person name="Earl A."/>
            <person name="Findley K."/>
            <person name="Lee S.C."/>
            <person name="Walker B."/>
            <person name="Young S."/>
            <person name="Zeng Q."/>
            <person name="Gargeya S."/>
            <person name="Fitzgerald M."/>
            <person name="Haas B."/>
            <person name="Abouelleil A."/>
            <person name="Allen A.W."/>
            <person name="Alvarado L."/>
            <person name="Arachchi H.M."/>
            <person name="Berlin A.M."/>
            <person name="Chapman S.B."/>
            <person name="Gainer-Dewar J."/>
            <person name="Goldberg J."/>
            <person name="Griggs A."/>
            <person name="Gujja S."/>
            <person name="Hansen M."/>
            <person name="Howarth C."/>
            <person name="Imamovic A."/>
            <person name="Ireland A."/>
            <person name="Larimer J."/>
            <person name="McCowan C."/>
            <person name="Murphy C."/>
            <person name="Pearson M."/>
            <person name="Poon T.W."/>
            <person name="Priest M."/>
            <person name="Roberts A."/>
            <person name="Saif S."/>
            <person name="Shea T."/>
            <person name="Sisk P."/>
            <person name="Sykes S."/>
            <person name="Wortman J."/>
            <person name="Nusbaum C."/>
            <person name="Birren B."/>
        </authorList>
    </citation>
    <scope>NUCLEOTIDE SEQUENCE [LARGE SCALE GENOMIC DNA]</scope>
    <source>
        <strain evidence="2">1006PhL</strain>
    </source>
</reference>
<dbReference type="InParanoid" id="S2JF07"/>
<evidence type="ECO:0000313" key="2">
    <source>
        <dbReference type="Proteomes" id="UP000014254"/>
    </source>
</evidence>
<evidence type="ECO:0000313" key="1">
    <source>
        <dbReference type="EMBL" id="EPB87062.1"/>
    </source>
</evidence>
<proteinExistence type="predicted"/>
<gene>
    <name evidence="1" type="ORF">HMPREF1544_06179</name>
</gene>
<sequence>QRPCIFLPPDLNEFFSCLPFSRILPLCFRRLPHDLSSWVISITPTPVLLRPGIDRLLFLGYSTLMTILSMVSRLQTFLLLLHSSVARLN</sequence>
<dbReference type="Proteomes" id="UP000014254">
    <property type="component" value="Unassembled WGS sequence"/>
</dbReference>